<dbReference type="Proteomes" id="UP000492820">
    <property type="component" value="Unassembled WGS sequence"/>
</dbReference>
<feature type="region of interest" description="Disordered" evidence="1">
    <location>
        <begin position="55"/>
        <end position="81"/>
    </location>
</feature>
<dbReference type="WBParaSite" id="EgrG_002018300">
    <property type="protein sequence ID" value="EgrG_002018300"/>
    <property type="gene ID" value="EgrG_002018300"/>
</dbReference>
<dbReference type="EMBL" id="LK028576">
    <property type="protein sequence ID" value="CDS16214.1"/>
    <property type="molecule type" value="Genomic_DNA"/>
</dbReference>
<name>A0A068WCS6_ECHGR</name>
<proteinExistence type="predicted"/>
<dbReference type="AlphaFoldDB" id="A0A068WCS6"/>
<accession>A0A068WCS6</accession>
<evidence type="ECO:0000313" key="2">
    <source>
        <dbReference type="EMBL" id="CDS16214.1"/>
    </source>
</evidence>
<feature type="compositionally biased region" description="Low complexity" evidence="1">
    <location>
        <begin position="59"/>
        <end position="81"/>
    </location>
</feature>
<evidence type="ECO:0000256" key="1">
    <source>
        <dbReference type="SAM" id="MobiDB-lite"/>
    </source>
</evidence>
<organism evidence="2">
    <name type="scientific">Echinococcus granulosus</name>
    <name type="common">Hydatid tapeworm</name>
    <dbReference type="NCBI Taxonomy" id="6210"/>
    <lineage>
        <taxon>Eukaryota</taxon>
        <taxon>Metazoa</taxon>
        <taxon>Spiralia</taxon>
        <taxon>Lophotrochozoa</taxon>
        <taxon>Platyhelminthes</taxon>
        <taxon>Cestoda</taxon>
        <taxon>Eucestoda</taxon>
        <taxon>Cyclophyllidea</taxon>
        <taxon>Taeniidae</taxon>
        <taxon>Echinococcus</taxon>
        <taxon>Echinococcus granulosus group</taxon>
    </lineage>
</organism>
<sequence>MTAVRYQCWRSHCNCYANGLRHVIFRFTSWNYWQCSSFLALKTANCCPRCKHAEHSQCSPSSSSSSSLHPFLSPLSSLTTL</sequence>
<gene>
    <name evidence="2" type="ORF">EgrG_002018300</name>
</gene>
<protein>
    <submittedName>
        <fullName evidence="4">Ovule protein</fullName>
    </submittedName>
</protein>
<evidence type="ECO:0000313" key="3">
    <source>
        <dbReference type="Proteomes" id="UP000492820"/>
    </source>
</evidence>
<evidence type="ECO:0000313" key="4">
    <source>
        <dbReference type="WBParaSite" id="EgrG_002018300"/>
    </source>
</evidence>
<reference evidence="4" key="3">
    <citation type="submission" date="2020-10" db="UniProtKB">
        <authorList>
            <consortium name="WormBaseParasite"/>
        </authorList>
    </citation>
    <scope>IDENTIFICATION</scope>
</reference>
<reference evidence="2 3" key="1">
    <citation type="journal article" date="2013" name="Nature">
        <title>The genomes of four tapeworm species reveal adaptations to parasitism.</title>
        <authorList>
            <person name="Tsai I.J."/>
            <person name="Zarowiecki M."/>
            <person name="Holroyd N."/>
            <person name="Garciarrubio A."/>
            <person name="Sanchez-Flores A."/>
            <person name="Brooks K.L."/>
            <person name="Tracey A."/>
            <person name="Bobes R.J."/>
            <person name="Fragoso G."/>
            <person name="Sciutto E."/>
            <person name="Aslett M."/>
            <person name="Beasley H."/>
            <person name="Bennett H.M."/>
            <person name="Cai J."/>
            <person name="Camicia F."/>
            <person name="Clark R."/>
            <person name="Cucher M."/>
            <person name="De Silva N."/>
            <person name="Day T.A."/>
            <person name="Deplazes P."/>
            <person name="Estrada K."/>
            <person name="Fernandez C."/>
            <person name="Holland P.W."/>
            <person name="Hou J."/>
            <person name="Hu S."/>
            <person name="Huckvale T."/>
            <person name="Hung S.S."/>
            <person name="Kamenetzky L."/>
            <person name="Keane J.A."/>
            <person name="Kiss F."/>
            <person name="Koziol U."/>
            <person name="Lambert O."/>
            <person name="Liu K."/>
            <person name="Luo X."/>
            <person name="Luo Y."/>
            <person name="Macchiaroli N."/>
            <person name="Nichol S."/>
            <person name="Paps J."/>
            <person name="Parkinson J."/>
            <person name="Pouchkina-Stantcheva N."/>
            <person name="Riddiford N."/>
            <person name="Rosenzvit M."/>
            <person name="Salinas G."/>
            <person name="Wasmuth J.D."/>
            <person name="Zamanian M."/>
            <person name="Zheng Y."/>
            <person name="Cai X."/>
            <person name="Soberon X."/>
            <person name="Olson P.D."/>
            <person name="Laclette J.P."/>
            <person name="Brehm K."/>
            <person name="Berriman M."/>
            <person name="Garciarrubio A."/>
            <person name="Bobes R.J."/>
            <person name="Fragoso G."/>
            <person name="Sanchez-Flores A."/>
            <person name="Estrada K."/>
            <person name="Cevallos M.A."/>
            <person name="Morett E."/>
            <person name="Gonzalez V."/>
            <person name="Portillo T."/>
            <person name="Ochoa-Leyva A."/>
            <person name="Jose M.V."/>
            <person name="Sciutto E."/>
            <person name="Landa A."/>
            <person name="Jimenez L."/>
            <person name="Valdes V."/>
            <person name="Carrero J.C."/>
            <person name="Larralde C."/>
            <person name="Morales-Montor J."/>
            <person name="Limon-Lason J."/>
            <person name="Soberon X."/>
            <person name="Laclette J.P."/>
        </authorList>
    </citation>
    <scope>NUCLEOTIDE SEQUENCE [LARGE SCALE GENOMIC DNA]</scope>
</reference>
<reference evidence="2" key="2">
    <citation type="submission" date="2014-06" db="EMBL/GenBank/DDBJ databases">
        <authorList>
            <person name="Aslett M."/>
        </authorList>
    </citation>
    <scope>NUCLEOTIDE SEQUENCE</scope>
</reference>